<dbReference type="RefSeq" id="WP_162346894.1">
    <property type="nucleotide sequence ID" value="NZ_JAAEAA010000016.1"/>
</dbReference>
<proteinExistence type="predicted"/>
<keyword evidence="1" id="KW-0732">Signal</keyword>
<evidence type="ECO:0000256" key="1">
    <source>
        <dbReference type="SAM" id="SignalP"/>
    </source>
</evidence>
<dbReference type="EMBL" id="JAAEAA010000016">
    <property type="protein sequence ID" value="NDK56839.1"/>
    <property type="molecule type" value="Genomic_DNA"/>
</dbReference>
<feature type="chain" id="PRO_5025589822" description="DUF4369 domain-containing protein" evidence="1">
    <location>
        <begin position="28"/>
        <end position="240"/>
    </location>
</feature>
<protein>
    <recommendedName>
        <fullName evidence="4">DUF4369 domain-containing protein</fullName>
    </recommendedName>
</protein>
<sequence length="240" mass="27215">MLTYKTLLKTSCAALCLLLLCGNTTFAQKKEKIQMKPTDGKVSSSVRSQAYYYPEFQKGKVTFISGVTSTGTLNYNMLTGEVEFINPDKDTLALDNMYTVNMITIAKDTFYYDTDSNYLLKLVDEVKGKKLLVKEKYTLSNVKNVGAMGMESNTVSPTSTTNTDFRNTQNKLKPNESLVYSAKTYYYLGTQSEYMPVTKNNVLKLFPAHSETLKEYMKENKLTLNNEEEIKKVFQYASSL</sequence>
<organism evidence="2 3">
    <name type="scientific">Pontibacter fetidus</name>
    <dbReference type="NCBI Taxonomy" id="2700082"/>
    <lineage>
        <taxon>Bacteria</taxon>
        <taxon>Pseudomonadati</taxon>
        <taxon>Bacteroidota</taxon>
        <taxon>Cytophagia</taxon>
        <taxon>Cytophagales</taxon>
        <taxon>Hymenobacteraceae</taxon>
        <taxon>Pontibacter</taxon>
    </lineage>
</organism>
<gene>
    <name evidence="2" type="ORF">GWO68_13015</name>
</gene>
<evidence type="ECO:0000313" key="2">
    <source>
        <dbReference type="EMBL" id="NDK56839.1"/>
    </source>
</evidence>
<name>A0A6B2H0P0_9BACT</name>
<comment type="caution">
    <text evidence="2">The sequence shown here is derived from an EMBL/GenBank/DDBJ whole genome shotgun (WGS) entry which is preliminary data.</text>
</comment>
<reference evidence="2 3" key="1">
    <citation type="submission" date="2020-01" db="EMBL/GenBank/DDBJ databases">
        <authorList>
            <person name="Kim M.K."/>
        </authorList>
    </citation>
    <scope>NUCLEOTIDE SEQUENCE [LARGE SCALE GENOMIC DNA]</scope>
    <source>
        <strain evidence="2 3">BT213</strain>
    </source>
</reference>
<keyword evidence="3" id="KW-1185">Reference proteome</keyword>
<dbReference type="AlphaFoldDB" id="A0A6B2H0P0"/>
<dbReference type="Proteomes" id="UP000478546">
    <property type="component" value="Unassembled WGS sequence"/>
</dbReference>
<accession>A0A6B2H0P0</accession>
<feature type="signal peptide" evidence="1">
    <location>
        <begin position="1"/>
        <end position="27"/>
    </location>
</feature>
<evidence type="ECO:0000313" key="3">
    <source>
        <dbReference type="Proteomes" id="UP000478546"/>
    </source>
</evidence>
<evidence type="ECO:0008006" key="4">
    <source>
        <dbReference type="Google" id="ProtNLM"/>
    </source>
</evidence>